<feature type="transmembrane region" description="Helical" evidence="8">
    <location>
        <begin position="74"/>
        <end position="93"/>
    </location>
</feature>
<keyword evidence="3 8" id="KW-0813">Transport</keyword>
<feature type="transmembrane region" description="Helical" evidence="8">
    <location>
        <begin position="160"/>
        <end position="182"/>
    </location>
</feature>
<evidence type="ECO:0000256" key="6">
    <source>
        <dbReference type="ARBA" id="ARBA00022989"/>
    </source>
</evidence>
<proteinExistence type="inferred from homology"/>
<feature type="transmembrane region" description="Helical" evidence="8">
    <location>
        <begin position="279"/>
        <end position="300"/>
    </location>
</feature>
<dbReference type="RefSeq" id="WP_354601350.1">
    <property type="nucleotide sequence ID" value="NZ_JBEWZI010000011.1"/>
</dbReference>
<sequence>MKISYAMLALLLAFLNAIGPFSIDAYLPAFPAMQADLATDAVAMQQSLTAYMLPFSIMMLWHGAISDALGRKRVIVAGLILFSLASLVCVFAPNVHVLIIGRALQGLSAGAGVIVGRAIVRDLFDGPAAQRLMSHIAMVFAISPAIAPILGGALGEWFGWRAIFVFLSVLALAQLVMTLRFLPETLPVEKRQSLHPAHMLAGYVQILGNPAFVLMALTMSFFFAGFFLYVMSAPVFLMQHLKLGPTEFGWLFVPLVTGMISGSLLAVRLSHRLKPAAIIRVAFCISATAAILNLLANWLLPDLIITRIPQLTIHTLALNLAFPSMTLMALDMFPDRRGMAASCQGFIHTLTMAIGAGVISPLLWDTTRHLALGMAASWLLALGCYLLNRRVLRKQTI</sequence>
<keyword evidence="11" id="KW-1185">Reference proteome</keyword>
<evidence type="ECO:0000256" key="8">
    <source>
        <dbReference type="RuleBase" id="RU365088"/>
    </source>
</evidence>
<keyword evidence="4" id="KW-1003">Cell membrane</keyword>
<feature type="transmembrane region" description="Helical" evidence="8">
    <location>
        <begin position="41"/>
        <end position="62"/>
    </location>
</feature>
<comment type="caution">
    <text evidence="10">The sequence shown here is derived from an EMBL/GenBank/DDBJ whole genome shotgun (WGS) entry which is preliminary data.</text>
</comment>
<comment type="subcellular location">
    <subcellularLocation>
        <location evidence="8">Cell inner membrane</location>
        <topology evidence="8">Multi-pass membrane protein</topology>
    </subcellularLocation>
    <subcellularLocation>
        <location evidence="1">Cell membrane</location>
        <topology evidence="1">Multi-pass membrane protein</topology>
    </subcellularLocation>
</comment>
<protein>
    <recommendedName>
        <fullName evidence="8">Bcr/CflA family efflux transporter</fullName>
    </recommendedName>
</protein>
<evidence type="ECO:0000256" key="4">
    <source>
        <dbReference type="ARBA" id="ARBA00022475"/>
    </source>
</evidence>
<keyword evidence="8" id="KW-0997">Cell inner membrane</keyword>
<dbReference type="PANTHER" id="PTHR42718:SF9">
    <property type="entry name" value="MAJOR FACILITATOR SUPERFAMILY MULTIDRUG TRANSPORTER MFSC"/>
    <property type="match status" value="1"/>
</dbReference>
<dbReference type="EMBL" id="JBEWZI010000011">
    <property type="protein sequence ID" value="MET7014891.1"/>
    <property type="molecule type" value="Genomic_DNA"/>
</dbReference>
<evidence type="ECO:0000256" key="3">
    <source>
        <dbReference type="ARBA" id="ARBA00022448"/>
    </source>
</evidence>
<evidence type="ECO:0000313" key="11">
    <source>
        <dbReference type="Proteomes" id="UP001549691"/>
    </source>
</evidence>
<dbReference type="Proteomes" id="UP001549691">
    <property type="component" value="Unassembled WGS sequence"/>
</dbReference>
<feature type="domain" description="Major facilitator superfamily (MFS) profile" evidence="9">
    <location>
        <begin position="5"/>
        <end position="393"/>
    </location>
</feature>
<dbReference type="InterPro" id="IPR004812">
    <property type="entry name" value="Efflux_drug-R_Bcr/CmlA"/>
</dbReference>
<evidence type="ECO:0000256" key="1">
    <source>
        <dbReference type="ARBA" id="ARBA00004651"/>
    </source>
</evidence>
<evidence type="ECO:0000256" key="7">
    <source>
        <dbReference type="ARBA" id="ARBA00023136"/>
    </source>
</evidence>
<name>A0ABV2TLV2_9RHOO</name>
<keyword evidence="6 8" id="KW-1133">Transmembrane helix</keyword>
<feature type="transmembrane region" description="Helical" evidence="8">
    <location>
        <begin position="312"/>
        <end position="333"/>
    </location>
</feature>
<dbReference type="Pfam" id="PF07690">
    <property type="entry name" value="MFS_1"/>
    <property type="match status" value="1"/>
</dbReference>
<feature type="transmembrane region" description="Helical" evidence="8">
    <location>
        <begin position="99"/>
        <end position="120"/>
    </location>
</feature>
<evidence type="ECO:0000256" key="2">
    <source>
        <dbReference type="ARBA" id="ARBA00006236"/>
    </source>
</evidence>
<feature type="transmembrane region" description="Helical" evidence="8">
    <location>
        <begin position="203"/>
        <end position="228"/>
    </location>
</feature>
<comment type="caution">
    <text evidence="8">Lacks conserved residue(s) required for the propagation of feature annotation.</text>
</comment>
<dbReference type="InterPro" id="IPR011701">
    <property type="entry name" value="MFS"/>
</dbReference>
<reference evidence="10 11" key="1">
    <citation type="submission" date="2024-07" db="EMBL/GenBank/DDBJ databases">
        <title>Uliginosibacterium flavum JJ3220;KACC:17644.</title>
        <authorList>
            <person name="Kim M.K."/>
        </authorList>
    </citation>
    <scope>NUCLEOTIDE SEQUENCE [LARGE SCALE GENOMIC DNA]</scope>
    <source>
        <strain evidence="10 11">KACC:17644</strain>
    </source>
</reference>
<evidence type="ECO:0000259" key="9">
    <source>
        <dbReference type="PROSITE" id="PS50850"/>
    </source>
</evidence>
<dbReference type="NCBIfam" id="TIGR00710">
    <property type="entry name" value="efflux_Bcr_CflA"/>
    <property type="match status" value="1"/>
</dbReference>
<feature type="transmembrane region" description="Helical" evidence="8">
    <location>
        <begin position="248"/>
        <end position="267"/>
    </location>
</feature>
<comment type="similarity">
    <text evidence="2 8">Belongs to the major facilitator superfamily. Bcr/CmlA family.</text>
</comment>
<dbReference type="PROSITE" id="PS50850">
    <property type="entry name" value="MFS"/>
    <property type="match status" value="1"/>
</dbReference>
<accession>A0ABV2TLV2</accession>
<evidence type="ECO:0000256" key="5">
    <source>
        <dbReference type="ARBA" id="ARBA00022692"/>
    </source>
</evidence>
<feature type="transmembrane region" description="Helical" evidence="8">
    <location>
        <begin position="132"/>
        <end position="154"/>
    </location>
</feature>
<dbReference type="Gene3D" id="1.20.1720.10">
    <property type="entry name" value="Multidrug resistance protein D"/>
    <property type="match status" value="1"/>
</dbReference>
<feature type="transmembrane region" description="Helical" evidence="8">
    <location>
        <begin position="345"/>
        <end position="364"/>
    </location>
</feature>
<evidence type="ECO:0000313" key="10">
    <source>
        <dbReference type="EMBL" id="MET7014891.1"/>
    </source>
</evidence>
<dbReference type="PANTHER" id="PTHR42718">
    <property type="entry name" value="MAJOR FACILITATOR SUPERFAMILY MULTIDRUG TRANSPORTER MFSC"/>
    <property type="match status" value="1"/>
</dbReference>
<keyword evidence="5 8" id="KW-0812">Transmembrane</keyword>
<gene>
    <name evidence="10" type="ORF">ABXR19_11880</name>
</gene>
<dbReference type="InterPro" id="IPR036259">
    <property type="entry name" value="MFS_trans_sf"/>
</dbReference>
<dbReference type="InterPro" id="IPR020846">
    <property type="entry name" value="MFS_dom"/>
</dbReference>
<keyword evidence="7 8" id="KW-0472">Membrane</keyword>
<dbReference type="CDD" id="cd17320">
    <property type="entry name" value="MFS_MdfA_MDR_like"/>
    <property type="match status" value="1"/>
</dbReference>
<feature type="transmembrane region" description="Helical" evidence="8">
    <location>
        <begin position="370"/>
        <end position="388"/>
    </location>
</feature>
<dbReference type="SUPFAM" id="SSF103473">
    <property type="entry name" value="MFS general substrate transporter"/>
    <property type="match status" value="1"/>
</dbReference>
<organism evidence="10 11">
    <name type="scientific">Uliginosibacterium flavum</name>
    <dbReference type="NCBI Taxonomy" id="1396831"/>
    <lineage>
        <taxon>Bacteria</taxon>
        <taxon>Pseudomonadati</taxon>
        <taxon>Pseudomonadota</taxon>
        <taxon>Betaproteobacteria</taxon>
        <taxon>Rhodocyclales</taxon>
        <taxon>Zoogloeaceae</taxon>
        <taxon>Uliginosibacterium</taxon>
    </lineage>
</organism>